<proteinExistence type="predicted"/>
<sequence>MRRVFIKSAVSISVLDSFLQEDLSQLSESPNGAWTLKEPNYRDYVAPAMLRRASKMMKMSLASSQTALEQSGIQSPDSIIVGTGLGGMTDTVKFLEGSIRAEEGSLIAPGAFIQSGHNSVSGQIALLLKNQQYNMTHVQKGLSFEYALLDAMLRVKEGDDAVLLGAVDEKIGVLDQLAERMTWPEDMRRQLSEGCSFFVVEGEAATGVEIVEVKISKTEDLLSNLDRLLESHSLNLTDSVQNFVGYSELPKADLPFAHQVYTDRVGRYFSSSAFGFHLASDTLKHQGKPGDFATVIHFSDLQFSSIMLLRRV</sequence>
<accession>A0A1M6PX62</accession>
<dbReference type="Pfam" id="PF13723">
    <property type="entry name" value="Ketoacyl-synt_2"/>
    <property type="match status" value="1"/>
</dbReference>
<keyword evidence="3" id="KW-1185">Reference proteome</keyword>
<name>A0A1M6PX62_REIAG</name>
<dbReference type="AlphaFoldDB" id="A0A1M6PX62"/>
<dbReference type="STRING" id="156994.SAMN04488028_10381"/>
<gene>
    <name evidence="2" type="ORF">SAMN04488028_10381</name>
</gene>
<dbReference type="Proteomes" id="UP000184474">
    <property type="component" value="Unassembled WGS sequence"/>
</dbReference>
<dbReference type="SUPFAM" id="SSF53901">
    <property type="entry name" value="Thiolase-like"/>
    <property type="match status" value="1"/>
</dbReference>
<evidence type="ECO:0000259" key="1">
    <source>
        <dbReference type="Pfam" id="PF13723"/>
    </source>
</evidence>
<dbReference type="InterPro" id="IPR014030">
    <property type="entry name" value="Ketoacyl_synth_N"/>
</dbReference>
<dbReference type="InterPro" id="IPR016039">
    <property type="entry name" value="Thiolase-like"/>
</dbReference>
<protein>
    <submittedName>
        <fullName evidence="2">Beta-ketoacyl synthase, N-terminal domain</fullName>
    </submittedName>
</protein>
<dbReference type="EMBL" id="FRAA01000003">
    <property type="protein sequence ID" value="SHK12575.1"/>
    <property type="molecule type" value="Genomic_DNA"/>
</dbReference>
<dbReference type="RefSeq" id="WP_073121996.1">
    <property type="nucleotide sequence ID" value="NZ_FRAA01000003.1"/>
</dbReference>
<dbReference type="GO" id="GO:0016746">
    <property type="term" value="F:acyltransferase activity"/>
    <property type="evidence" value="ECO:0007669"/>
    <property type="project" value="InterPro"/>
</dbReference>
<evidence type="ECO:0000313" key="3">
    <source>
        <dbReference type="Proteomes" id="UP000184474"/>
    </source>
</evidence>
<dbReference type="Gene3D" id="3.40.47.10">
    <property type="match status" value="1"/>
</dbReference>
<organism evidence="2 3">
    <name type="scientific">Reichenbachiella agariperforans</name>
    <dbReference type="NCBI Taxonomy" id="156994"/>
    <lineage>
        <taxon>Bacteria</taxon>
        <taxon>Pseudomonadati</taxon>
        <taxon>Bacteroidota</taxon>
        <taxon>Cytophagia</taxon>
        <taxon>Cytophagales</taxon>
        <taxon>Reichenbachiellaceae</taxon>
        <taxon>Reichenbachiella</taxon>
    </lineage>
</organism>
<evidence type="ECO:0000313" key="2">
    <source>
        <dbReference type="EMBL" id="SHK12575.1"/>
    </source>
</evidence>
<feature type="domain" description="Beta-ketoacyl synthase-like N-terminal" evidence="1">
    <location>
        <begin position="38"/>
        <end position="171"/>
    </location>
</feature>
<reference evidence="3" key="1">
    <citation type="submission" date="2016-11" db="EMBL/GenBank/DDBJ databases">
        <authorList>
            <person name="Varghese N."/>
            <person name="Submissions S."/>
        </authorList>
    </citation>
    <scope>NUCLEOTIDE SEQUENCE [LARGE SCALE GENOMIC DNA]</scope>
    <source>
        <strain evidence="3">DSM 26134</strain>
    </source>
</reference>